<dbReference type="PRINTS" id="PR01179">
    <property type="entry name" value="ODADCRBXLASE"/>
</dbReference>
<comment type="similarity">
    <text evidence="2">Belongs to the Orn/Lys/Arg decarboxylase class-II family.</text>
</comment>
<sequence>MLTQPEAYYDADTFARIKAAADQQETPVLIVDTKTFGEQLDHLMACFPYANTYYAVKANPEVAVLEILRDRGCNFDIASRYELDKVLSLGVGGDRVSFGNTIKKIKDIRYAYEKGVRLFASDSEADLRNIAEAAPGSKVFVRILTEGSQTADWPLSRKFGCHVDMAIELCIMARDLGLKPYGISFHVGSQQRDIGAWDSAIAKVKWIFERLKEEENIEMKMVNLGGGFPANYISRTNPLETYAEEITRFLKEDFGDELPDVILEPGRSLAANAGILVSEVVLVSRKNRTGLDRWVYTDIGKFGGFVETMDEAIKYPLYVEKDGDTEEVIIAGPTCDSADILYEQYKYELPLSLEAGDRMYWFSTGAYTTTYSAIEFNGFPPLKTICI</sequence>
<dbReference type="Gene3D" id="2.40.37.10">
    <property type="entry name" value="Lyase, Ornithine Decarboxylase, Chain A, domain 1"/>
    <property type="match status" value="1"/>
</dbReference>
<dbReference type="InterPro" id="IPR022644">
    <property type="entry name" value="De-COase2_N"/>
</dbReference>
<dbReference type="SUPFAM" id="SSF51419">
    <property type="entry name" value="PLP-binding barrel"/>
    <property type="match status" value="1"/>
</dbReference>
<comment type="catalytic activity">
    <reaction evidence="7">
        <text>L-ornithine + H(+) = putrescine + CO2</text>
        <dbReference type="Rhea" id="RHEA:22964"/>
        <dbReference type="ChEBI" id="CHEBI:15378"/>
        <dbReference type="ChEBI" id="CHEBI:16526"/>
        <dbReference type="ChEBI" id="CHEBI:46911"/>
        <dbReference type="ChEBI" id="CHEBI:326268"/>
        <dbReference type="EC" id="4.1.1.17"/>
    </reaction>
</comment>
<dbReference type="PANTHER" id="PTHR11482:SF6">
    <property type="entry name" value="ORNITHINE DECARBOXYLASE 1-RELATED"/>
    <property type="match status" value="1"/>
</dbReference>
<dbReference type="InterPro" id="IPR029066">
    <property type="entry name" value="PLP-binding_barrel"/>
</dbReference>
<dbReference type="STRING" id="484498.SAMN05421686_101302"/>
<dbReference type="Pfam" id="PF02784">
    <property type="entry name" value="Orn_Arg_deC_N"/>
    <property type="match status" value="1"/>
</dbReference>
<evidence type="ECO:0000313" key="11">
    <source>
        <dbReference type="Proteomes" id="UP000185639"/>
    </source>
</evidence>
<dbReference type="Proteomes" id="UP000185639">
    <property type="component" value="Unassembled WGS sequence"/>
</dbReference>
<evidence type="ECO:0000256" key="1">
    <source>
        <dbReference type="ARBA" id="ARBA00001933"/>
    </source>
</evidence>
<keyword evidence="4" id="KW-0456">Lyase</keyword>
<organism evidence="10 11">
    <name type="scientific">Thalassolituus maritimus</name>
    <dbReference type="NCBI Taxonomy" id="484498"/>
    <lineage>
        <taxon>Bacteria</taxon>
        <taxon>Pseudomonadati</taxon>
        <taxon>Pseudomonadota</taxon>
        <taxon>Gammaproteobacteria</taxon>
        <taxon>Oceanospirillales</taxon>
        <taxon>Oceanospirillaceae</taxon>
        <taxon>Thalassolituus</taxon>
    </lineage>
</organism>
<feature type="domain" description="Orn/DAP/Arg decarboxylase 2 N-terminal" evidence="9">
    <location>
        <begin position="38"/>
        <end position="271"/>
    </location>
</feature>
<dbReference type="FunFam" id="2.40.37.10:FF:000004">
    <property type="entry name" value="Ornithine decarboxylase"/>
    <property type="match status" value="1"/>
</dbReference>
<dbReference type="InterPro" id="IPR000183">
    <property type="entry name" value="Orn/DAP/Arg_de-COase"/>
</dbReference>
<evidence type="ECO:0000256" key="8">
    <source>
        <dbReference type="PIRSR" id="PIRSR600183-50"/>
    </source>
</evidence>
<keyword evidence="3 8" id="KW-0663">Pyridoxal phosphate</keyword>
<dbReference type="InterPro" id="IPR002433">
    <property type="entry name" value="Orn_de-COase"/>
</dbReference>
<dbReference type="CDD" id="cd00622">
    <property type="entry name" value="PLPDE_III_ODC"/>
    <property type="match status" value="1"/>
</dbReference>
<dbReference type="PANTHER" id="PTHR11482">
    <property type="entry name" value="ARGININE/DIAMINOPIMELATE/ORNITHINE DECARBOXYLASE"/>
    <property type="match status" value="1"/>
</dbReference>
<comment type="cofactor">
    <cofactor evidence="1 8">
        <name>pyridoxal 5'-phosphate</name>
        <dbReference type="ChEBI" id="CHEBI:597326"/>
    </cofactor>
</comment>
<dbReference type="OrthoDB" id="9802147at2"/>
<feature type="modified residue" description="N6-(pyridoxal phosphate)lysine" evidence="8">
    <location>
        <position position="57"/>
    </location>
</feature>
<accession>A0A1N7J2X7</accession>
<evidence type="ECO:0000256" key="7">
    <source>
        <dbReference type="ARBA" id="ARBA00049127"/>
    </source>
</evidence>
<dbReference type="EMBL" id="FTOH01000001">
    <property type="protein sequence ID" value="SIS43718.1"/>
    <property type="molecule type" value="Genomic_DNA"/>
</dbReference>
<dbReference type="RefSeq" id="WP_076513758.1">
    <property type="nucleotide sequence ID" value="NZ_FTOH01000001.1"/>
</dbReference>
<gene>
    <name evidence="10" type="ORF">SAMN05421686_101302</name>
</gene>
<dbReference type="InterPro" id="IPR022653">
    <property type="entry name" value="De-COase2_pyr-phos_BS"/>
</dbReference>
<evidence type="ECO:0000256" key="6">
    <source>
        <dbReference type="ARBA" id="ARBA00034138"/>
    </source>
</evidence>
<dbReference type="Gene3D" id="3.20.20.10">
    <property type="entry name" value="Alanine racemase"/>
    <property type="match status" value="1"/>
</dbReference>
<dbReference type="GO" id="GO:0004586">
    <property type="term" value="F:ornithine decarboxylase activity"/>
    <property type="evidence" value="ECO:0007669"/>
    <property type="project" value="UniProtKB-EC"/>
</dbReference>
<comment type="pathway">
    <text evidence="5">Amine and polyamine biosynthesis; putrescine biosynthesis via L-ornithine pathway; putrescine from L-ornithine: step 1/1.</text>
</comment>
<evidence type="ECO:0000256" key="5">
    <source>
        <dbReference type="ARBA" id="ARBA00034115"/>
    </source>
</evidence>
<proteinExistence type="inferred from homology"/>
<dbReference type="AlphaFoldDB" id="A0A1N7J2X7"/>
<evidence type="ECO:0000256" key="2">
    <source>
        <dbReference type="ARBA" id="ARBA00008872"/>
    </source>
</evidence>
<dbReference type="SUPFAM" id="SSF50621">
    <property type="entry name" value="Alanine racemase C-terminal domain-like"/>
    <property type="match status" value="1"/>
</dbReference>
<feature type="active site" description="Proton donor" evidence="8">
    <location>
        <position position="335"/>
    </location>
</feature>
<dbReference type="FunFam" id="3.20.20.10:FF:000008">
    <property type="entry name" value="Ornithine decarboxylase"/>
    <property type="match status" value="1"/>
</dbReference>
<evidence type="ECO:0000256" key="4">
    <source>
        <dbReference type="ARBA" id="ARBA00023239"/>
    </source>
</evidence>
<name>A0A1N7J2X7_9GAMM</name>
<dbReference type="GO" id="GO:0033387">
    <property type="term" value="P:putrescine biosynthetic process from arginine, via ornithine"/>
    <property type="evidence" value="ECO:0007669"/>
    <property type="project" value="TreeGrafter"/>
</dbReference>
<dbReference type="PROSITE" id="PS00878">
    <property type="entry name" value="ODR_DC_2_1"/>
    <property type="match status" value="1"/>
</dbReference>
<evidence type="ECO:0000256" key="3">
    <source>
        <dbReference type="ARBA" id="ARBA00022898"/>
    </source>
</evidence>
<dbReference type="InterPro" id="IPR009006">
    <property type="entry name" value="Ala_racemase/Decarboxylase_C"/>
</dbReference>
<reference evidence="11" key="1">
    <citation type="submission" date="2017-01" db="EMBL/GenBank/DDBJ databases">
        <authorList>
            <person name="Varghese N."/>
            <person name="Submissions S."/>
        </authorList>
    </citation>
    <scope>NUCLEOTIDE SEQUENCE [LARGE SCALE GENOMIC DNA]</scope>
    <source>
        <strain evidence="11">DSM 24913</strain>
    </source>
</reference>
<protein>
    <recommendedName>
        <fullName evidence="6">ornithine decarboxylase</fullName>
        <ecNumber evidence="6">4.1.1.17</ecNumber>
    </recommendedName>
</protein>
<evidence type="ECO:0000259" key="9">
    <source>
        <dbReference type="Pfam" id="PF02784"/>
    </source>
</evidence>
<dbReference type="EC" id="4.1.1.17" evidence="6"/>
<keyword evidence="11" id="KW-1185">Reference proteome</keyword>
<dbReference type="PRINTS" id="PR01182">
    <property type="entry name" value="ORNDCRBXLASE"/>
</dbReference>
<dbReference type="GO" id="GO:0005737">
    <property type="term" value="C:cytoplasm"/>
    <property type="evidence" value="ECO:0007669"/>
    <property type="project" value="TreeGrafter"/>
</dbReference>
<evidence type="ECO:0000313" key="10">
    <source>
        <dbReference type="EMBL" id="SIS43718.1"/>
    </source>
</evidence>